<proteinExistence type="inferred from homology"/>
<comment type="similarity">
    <text evidence="1">Belongs to the short-chain dehydrogenases/reductases (SDR) family.</text>
</comment>
<comment type="caution">
    <text evidence="3">The sequence shown here is derived from an EMBL/GenBank/DDBJ whole genome shotgun (WGS) entry which is preliminary data.</text>
</comment>
<dbReference type="STRING" id="1448321.A0A317W691"/>
<dbReference type="GeneID" id="37068856"/>
<dbReference type="PRINTS" id="PR00081">
    <property type="entry name" value="GDHRDH"/>
</dbReference>
<reference evidence="3 4" key="1">
    <citation type="submission" date="2016-12" db="EMBL/GenBank/DDBJ databases">
        <title>The genomes of Aspergillus section Nigri reveals drivers in fungal speciation.</title>
        <authorList>
            <consortium name="DOE Joint Genome Institute"/>
            <person name="Vesth T.C."/>
            <person name="Nybo J."/>
            <person name="Theobald S."/>
            <person name="Brandl J."/>
            <person name="Frisvad J.C."/>
            <person name="Nielsen K.F."/>
            <person name="Lyhne E.K."/>
            <person name="Kogle M.E."/>
            <person name="Kuo A."/>
            <person name="Riley R."/>
            <person name="Clum A."/>
            <person name="Nolan M."/>
            <person name="Lipzen A."/>
            <person name="Salamov A."/>
            <person name="Henrissat B."/>
            <person name="Wiebenga A."/>
            <person name="De Vries R.P."/>
            <person name="Grigoriev I.V."/>
            <person name="Mortensen U.H."/>
            <person name="Andersen M.R."/>
            <person name="Baker S.E."/>
        </authorList>
    </citation>
    <scope>NUCLEOTIDE SEQUENCE [LARGE SCALE GENOMIC DNA]</scope>
    <source>
        <strain evidence="3 4">CBS 117.55</strain>
    </source>
</reference>
<dbReference type="VEuPathDB" id="FungiDB:BO70DRAFT_396420"/>
<keyword evidence="2" id="KW-0521">NADP</keyword>
<sequence>MPSNAFLGRSFIVTGGASGIGFGVVKKLLGLSATVHVLDLAASLPNDPQGASDRLNFYPRTDVSSREAIKATFQSILEKSPDIHGLVNCAGISPRDTFIPESDEDFNNTMAVNLHGVWNTGAEYLRYISAKYPHDRPDNVNIGSMVNIGSTSWANDFAPRVRVNCVAPGITETPMLQKQVALGERMDAYNAAIPMTRLGSCEEIADSVVFLLGDGSSYITGQVLPVSGGLV</sequence>
<dbReference type="InterPro" id="IPR002347">
    <property type="entry name" value="SDR_fam"/>
</dbReference>
<keyword evidence="4" id="KW-1185">Reference proteome</keyword>
<evidence type="ECO:0000256" key="1">
    <source>
        <dbReference type="ARBA" id="ARBA00006484"/>
    </source>
</evidence>
<evidence type="ECO:0000313" key="4">
    <source>
        <dbReference type="Proteomes" id="UP000247233"/>
    </source>
</evidence>
<dbReference type="RefSeq" id="XP_025399389.1">
    <property type="nucleotide sequence ID" value="XM_025546619.1"/>
</dbReference>
<dbReference type="GO" id="GO:0016616">
    <property type="term" value="F:oxidoreductase activity, acting on the CH-OH group of donors, NAD or NADP as acceptor"/>
    <property type="evidence" value="ECO:0007669"/>
    <property type="project" value="TreeGrafter"/>
</dbReference>
<organism evidence="3 4">
    <name type="scientific">Aspergillus heteromorphus CBS 117.55</name>
    <dbReference type="NCBI Taxonomy" id="1448321"/>
    <lineage>
        <taxon>Eukaryota</taxon>
        <taxon>Fungi</taxon>
        <taxon>Dikarya</taxon>
        <taxon>Ascomycota</taxon>
        <taxon>Pezizomycotina</taxon>
        <taxon>Eurotiomycetes</taxon>
        <taxon>Eurotiomycetidae</taxon>
        <taxon>Eurotiales</taxon>
        <taxon>Aspergillaceae</taxon>
        <taxon>Aspergillus</taxon>
        <taxon>Aspergillus subgen. Circumdati</taxon>
    </lineage>
</organism>
<dbReference type="Proteomes" id="UP000247233">
    <property type="component" value="Unassembled WGS sequence"/>
</dbReference>
<dbReference type="EMBL" id="MSFL01000012">
    <property type="protein sequence ID" value="PWY82124.1"/>
    <property type="molecule type" value="Genomic_DNA"/>
</dbReference>
<accession>A0A317W691</accession>
<dbReference type="Pfam" id="PF13561">
    <property type="entry name" value="adh_short_C2"/>
    <property type="match status" value="1"/>
</dbReference>
<dbReference type="InterPro" id="IPR036291">
    <property type="entry name" value="NAD(P)-bd_dom_sf"/>
</dbReference>
<dbReference type="OrthoDB" id="1669814at2759"/>
<evidence type="ECO:0000256" key="2">
    <source>
        <dbReference type="ARBA" id="ARBA00022857"/>
    </source>
</evidence>
<protein>
    <submittedName>
        <fullName evidence="3">NAD(P)-binding protein</fullName>
    </submittedName>
</protein>
<gene>
    <name evidence="3" type="ORF">BO70DRAFT_396420</name>
</gene>
<dbReference type="SUPFAM" id="SSF51735">
    <property type="entry name" value="NAD(P)-binding Rossmann-fold domains"/>
    <property type="match status" value="1"/>
</dbReference>
<dbReference type="PANTHER" id="PTHR42760">
    <property type="entry name" value="SHORT-CHAIN DEHYDROGENASES/REDUCTASES FAMILY MEMBER"/>
    <property type="match status" value="1"/>
</dbReference>
<dbReference type="Gene3D" id="3.40.50.720">
    <property type="entry name" value="NAD(P)-binding Rossmann-like Domain"/>
    <property type="match status" value="1"/>
</dbReference>
<evidence type="ECO:0000313" key="3">
    <source>
        <dbReference type="EMBL" id="PWY82124.1"/>
    </source>
</evidence>
<name>A0A317W691_9EURO</name>
<dbReference type="Pfam" id="PF00106">
    <property type="entry name" value="adh_short"/>
    <property type="match status" value="1"/>
</dbReference>
<dbReference type="AlphaFoldDB" id="A0A317W691"/>